<evidence type="ECO:0000313" key="5">
    <source>
        <dbReference type="Proteomes" id="UP000683360"/>
    </source>
</evidence>
<dbReference type="Proteomes" id="UP000683360">
    <property type="component" value="Unassembled WGS sequence"/>
</dbReference>
<organism evidence="4 5">
    <name type="scientific">Mytilus edulis</name>
    <name type="common">Blue mussel</name>
    <dbReference type="NCBI Taxonomy" id="6550"/>
    <lineage>
        <taxon>Eukaryota</taxon>
        <taxon>Metazoa</taxon>
        <taxon>Spiralia</taxon>
        <taxon>Lophotrochozoa</taxon>
        <taxon>Mollusca</taxon>
        <taxon>Bivalvia</taxon>
        <taxon>Autobranchia</taxon>
        <taxon>Pteriomorphia</taxon>
        <taxon>Mytilida</taxon>
        <taxon>Mytiloidea</taxon>
        <taxon>Mytilidae</taxon>
        <taxon>Mytilinae</taxon>
        <taxon>Mytilus</taxon>
    </lineage>
</organism>
<dbReference type="PANTHER" id="PTHR22803">
    <property type="entry name" value="MANNOSE, PHOSPHOLIPASE, LECTIN RECEPTOR RELATED"/>
    <property type="match status" value="1"/>
</dbReference>
<dbReference type="InterPro" id="IPR050111">
    <property type="entry name" value="C-type_lectin/snaclec_domain"/>
</dbReference>
<evidence type="ECO:0000256" key="2">
    <source>
        <dbReference type="SAM" id="Phobius"/>
    </source>
</evidence>
<keyword evidence="2" id="KW-1133">Transmembrane helix</keyword>
<protein>
    <submittedName>
        <fullName evidence="4">MRC</fullName>
    </submittedName>
</protein>
<dbReference type="AlphaFoldDB" id="A0A8S3RPP8"/>
<proteinExistence type="predicted"/>
<feature type="transmembrane region" description="Helical" evidence="2">
    <location>
        <begin position="75"/>
        <end position="96"/>
    </location>
</feature>
<feature type="domain" description="C-type lectin" evidence="3">
    <location>
        <begin position="261"/>
        <end position="375"/>
    </location>
</feature>
<dbReference type="EMBL" id="CAJPWZ010001124">
    <property type="protein sequence ID" value="CAG2208818.1"/>
    <property type="molecule type" value="Genomic_DNA"/>
</dbReference>
<dbReference type="InterPro" id="IPR018378">
    <property type="entry name" value="C-type_lectin_CS"/>
</dbReference>
<keyword evidence="2" id="KW-0472">Membrane</keyword>
<dbReference type="SUPFAM" id="SSF56436">
    <property type="entry name" value="C-type lectin-like"/>
    <property type="match status" value="2"/>
</dbReference>
<dbReference type="SMART" id="SM00034">
    <property type="entry name" value="CLECT"/>
    <property type="match status" value="2"/>
</dbReference>
<gene>
    <name evidence="4" type="ORF">MEDL_23034</name>
</gene>
<dbReference type="Pfam" id="PF00059">
    <property type="entry name" value="Lectin_C"/>
    <property type="match status" value="2"/>
</dbReference>
<sequence length="383" mass="44637">MQTSDHTYDEPTDEKGYTQLASISQNVQKYDDLKPSGSHHSYFEPQPDPQPYHVKKDVKVRLDVHNKKLKCLIRFWITFTTFIILGLVAGLTHIAIQSRYITEVCFKSKDSGNVGFRISEIWTKCPNDWKTFDVWCYKEFTERRTWFKARDYCRNIGTGLVSVHNEKENNFLITNFTQTRTWIGLSNFHNNAKYVWSDGTILNFTDWEESEPNDFNNNENCAHLQKPDSQKWNDNNCFMSLRFICKTQIYPRCGPGDSLYYNNSCYSINTILDVDFTDARTFCRNHGSDLVIIGSKEENNFIIRQTTKHQGADFWIGLQKQRNQTYRWIDGSHPTYLAWGVGEPKADNNSCVKSSTMYGNWEGDSCSNKNRVVCEKRLLSPLK</sequence>
<comment type="caution">
    <text evidence="4">The sequence shown here is derived from an EMBL/GenBank/DDBJ whole genome shotgun (WGS) entry which is preliminary data.</text>
</comment>
<name>A0A8S3RPP8_MYTED</name>
<dbReference type="PROSITE" id="PS00615">
    <property type="entry name" value="C_TYPE_LECTIN_1"/>
    <property type="match status" value="1"/>
</dbReference>
<evidence type="ECO:0000256" key="1">
    <source>
        <dbReference type="ARBA" id="ARBA00023157"/>
    </source>
</evidence>
<feature type="domain" description="C-type lectin" evidence="3">
    <location>
        <begin position="132"/>
        <end position="246"/>
    </location>
</feature>
<keyword evidence="2" id="KW-0812">Transmembrane</keyword>
<keyword evidence="1" id="KW-1015">Disulfide bond</keyword>
<dbReference type="InterPro" id="IPR016186">
    <property type="entry name" value="C-type_lectin-like/link_sf"/>
</dbReference>
<keyword evidence="5" id="KW-1185">Reference proteome</keyword>
<dbReference type="CDD" id="cd00037">
    <property type="entry name" value="CLECT"/>
    <property type="match status" value="2"/>
</dbReference>
<dbReference type="InterPro" id="IPR016187">
    <property type="entry name" value="CTDL_fold"/>
</dbReference>
<evidence type="ECO:0000313" key="4">
    <source>
        <dbReference type="EMBL" id="CAG2208818.1"/>
    </source>
</evidence>
<dbReference type="OrthoDB" id="6098359at2759"/>
<accession>A0A8S3RPP8</accession>
<dbReference type="PROSITE" id="PS50041">
    <property type="entry name" value="C_TYPE_LECTIN_2"/>
    <property type="match status" value="2"/>
</dbReference>
<dbReference type="InterPro" id="IPR001304">
    <property type="entry name" value="C-type_lectin-like"/>
</dbReference>
<evidence type="ECO:0000259" key="3">
    <source>
        <dbReference type="PROSITE" id="PS50041"/>
    </source>
</evidence>
<dbReference type="Gene3D" id="3.10.100.10">
    <property type="entry name" value="Mannose-Binding Protein A, subunit A"/>
    <property type="match status" value="2"/>
</dbReference>
<reference evidence="4" key="1">
    <citation type="submission" date="2021-03" db="EMBL/GenBank/DDBJ databases">
        <authorList>
            <person name="Bekaert M."/>
        </authorList>
    </citation>
    <scope>NUCLEOTIDE SEQUENCE</scope>
</reference>